<evidence type="ECO:0000313" key="11">
    <source>
        <dbReference type="Proteomes" id="UP000198310"/>
    </source>
</evidence>
<evidence type="ECO:0000256" key="4">
    <source>
        <dbReference type="ARBA" id="ARBA00022679"/>
    </source>
</evidence>
<dbReference type="InterPro" id="IPR000014">
    <property type="entry name" value="PAS"/>
</dbReference>
<feature type="domain" description="PAC" evidence="9">
    <location>
        <begin position="357"/>
        <end position="415"/>
    </location>
</feature>
<keyword evidence="6" id="KW-0175">Coiled coil</keyword>
<dbReference type="SMART" id="SM00091">
    <property type="entry name" value="PAS"/>
    <property type="match status" value="4"/>
</dbReference>
<reference evidence="11" key="1">
    <citation type="submission" date="2017-06" db="EMBL/GenBank/DDBJ databases">
        <authorList>
            <person name="Varghese N."/>
            <person name="Submissions S."/>
        </authorList>
    </citation>
    <scope>NUCLEOTIDE SEQUENCE [LARGE SCALE GENOMIC DNA]</scope>
    <source>
        <strain evidence="11">DSM 28041</strain>
    </source>
</reference>
<proteinExistence type="predicted"/>
<evidence type="ECO:0000313" key="10">
    <source>
        <dbReference type="EMBL" id="SNR79272.1"/>
    </source>
</evidence>
<dbReference type="EC" id="2.7.13.3" evidence="2"/>
<evidence type="ECO:0000259" key="7">
    <source>
        <dbReference type="PROSITE" id="PS50109"/>
    </source>
</evidence>
<feature type="domain" description="Histidine kinase" evidence="7">
    <location>
        <begin position="737"/>
        <end position="953"/>
    </location>
</feature>
<gene>
    <name evidence="10" type="ORF">SAMN06269173_1079</name>
</gene>
<dbReference type="CDD" id="cd00130">
    <property type="entry name" value="PAS"/>
    <property type="match status" value="1"/>
</dbReference>
<dbReference type="PROSITE" id="PS50112">
    <property type="entry name" value="PAS"/>
    <property type="match status" value="1"/>
</dbReference>
<dbReference type="InterPro" id="IPR005467">
    <property type="entry name" value="His_kinase_dom"/>
</dbReference>
<dbReference type="InterPro" id="IPR003594">
    <property type="entry name" value="HATPase_dom"/>
</dbReference>
<evidence type="ECO:0000259" key="9">
    <source>
        <dbReference type="PROSITE" id="PS50113"/>
    </source>
</evidence>
<dbReference type="InterPro" id="IPR013656">
    <property type="entry name" value="PAS_4"/>
</dbReference>
<dbReference type="Pfam" id="PF08448">
    <property type="entry name" value="PAS_4"/>
    <property type="match status" value="4"/>
</dbReference>
<evidence type="ECO:0000256" key="5">
    <source>
        <dbReference type="ARBA" id="ARBA00022777"/>
    </source>
</evidence>
<comment type="catalytic activity">
    <reaction evidence="1">
        <text>ATP + protein L-histidine = ADP + protein N-phospho-L-histidine.</text>
        <dbReference type="EC" id="2.7.13.3"/>
    </reaction>
</comment>
<dbReference type="InterPro" id="IPR036890">
    <property type="entry name" value="HATPase_C_sf"/>
</dbReference>
<dbReference type="SUPFAM" id="SSF55785">
    <property type="entry name" value="PYP-like sensor domain (PAS domain)"/>
    <property type="match status" value="4"/>
</dbReference>
<evidence type="ECO:0000256" key="2">
    <source>
        <dbReference type="ARBA" id="ARBA00012438"/>
    </source>
</evidence>
<dbReference type="SUPFAM" id="SSF47384">
    <property type="entry name" value="Homodimeric domain of signal transducing histidine kinase"/>
    <property type="match status" value="1"/>
</dbReference>
<dbReference type="Gene3D" id="1.10.287.130">
    <property type="match status" value="1"/>
</dbReference>
<feature type="coiled-coil region" evidence="6">
    <location>
        <begin position="261"/>
        <end position="295"/>
    </location>
</feature>
<dbReference type="Pfam" id="PF00512">
    <property type="entry name" value="HisKA"/>
    <property type="match status" value="1"/>
</dbReference>
<dbReference type="PROSITE" id="PS50113">
    <property type="entry name" value="PAC"/>
    <property type="match status" value="1"/>
</dbReference>
<accession>A0A238Z837</accession>
<dbReference type="NCBIfam" id="TIGR00229">
    <property type="entry name" value="sensory_box"/>
    <property type="match status" value="1"/>
</dbReference>
<dbReference type="PROSITE" id="PS50109">
    <property type="entry name" value="HIS_KIN"/>
    <property type="match status" value="1"/>
</dbReference>
<dbReference type="GO" id="GO:0000155">
    <property type="term" value="F:phosphorelay sensor kinase activity"/>
    <property type="evidence" value="ECO:0007669"/>
    <property type="project" value="InterPro"/>
</dbReference>
<dbReference type="InterPro" id="IPR035965">
    <property type="entry name" value="PAS-like_dom_sf"/>
</dbReference>
<evidence type="ECO:0000256" key="6">
    <source>
        <dbReference type="SAM" id="Coils"/>
    </source>
</evidence>
<feature type="coiled-coil region" evidence="6">
    <location>
        <begin position="68"/>
        <end position="116"/>
    </location>
</feature>
<name>A0A238Z837_9BACT</name>
<sequence>MFLQEVAVSLASTPETAPVKGYYNCTYQPWHNAQGEVTGLIAIAIDVTRQVLARQQVEAKEQHAHFANGELQRDNKAILARNAELERTQQELRQLNENLEARVLAQTQELRRVQLATKQERAHLYQVFEQMPAAIAIMRGPELRVELANPAVAAIWGRKPEQVLGKPYFEAVPDTAGQGFEQILSDVLATGQPFTITEAPVTLARKHTGLPTQAYVNFVFQPLKNEVGDTVGLIASGTEVTEQVLARYQVHQLNQELAASNEALEARVLARTQELQLAQQDAERQRGELQRIFEQAPVAIALYRGPHYIIELANPTVCALWGRTPAQTVGAPLFAVLPEVAGQGYEELLDQVRLTGKPHEAREMASTINRNGRLETVYWDFVYLPTYEPDGTISGVMVVASEVTDQVMARQQLEQLNHQLDARVRDRTRQLEAQQNLLRRILGQVPASVATLSGPEHRFSFFNDHYLTLTAGRPRLGAMVAEVLPEVAEQGFIELLDNVYTTGQLYHGREISALLHDPHTGQDDQRYLDFIYQPLLDGQGQTQGILVFALDITKQVLSRRQADTLQAAVLAAVRRQKEERENVFQLFEQAPAVICLLRGPDHRVEYLNPAYQALFPEQALRGRTMLEIQPDAAPLLSLFDGVYASGTTQFQPEIPITTFLEGQEPTTRYFDFTYQAYREEDHIAGVAIFGLDVTEQVLAHQRVQELNEELQISNKELGAINQQLTRTNADLDTFVYTASHDLKVPIANIEGLLDALSRDLRNQSTSNSVARILGMMKEAVVRFQQTIGHLTDISRLQQESSPEVEPMGLAAIVADVQLDLAPLLEMTAARVTVELAGTPELPLSPKNLRSVVYNLLSNALKYRHPSRIPDVRVHSWQDATHVLLVVQDNGLGLDERQQQRLFGLFQRLHSHIEGSGVGLYMVKRIVENAGGTVQVRSESGVGSTFTVTLPLVR</sequence>
<dbReference type="InterPro" id="IPR036097">
    <property type="entry name" value="HisK_dim/P_sf"/>
</dbReference>
<dbReference type="EMBL" id="FZNS01000007">
    <property type="protein sequence ID" value="SNR79272.1"/>
    <property type="molecule type" value="Genomic_DNA"/>
</dbReference>
<keyword evidence="3" id="KW-0597">Phosphoprotein</keyword>
<dbReference type="InterPro" id="IPR004358">
    <property type="entry name" value="Sig_transdc_His_kin-like_C"/>
</dbReference>
<dbReference type="PRINTS" id="PR00344">
    <property type="entry name" value="BCTRLSENSOR"/>
</dbReference>
<dbReference type="Gene3D" id="3.30.450.20">
    <property type="entry name" value="PAS domain"/>
    <property type="match status" value="5"/>
</dbReference>
<dbReference type="InterPro" id="IPR003661">
    <property type="entry name" value="HisK_dim/P_dom"/>
</dbReference>
<dbReference type="SUPFAM" id="SSF55874">
    <property type="entry name" value="ATPase domain of HSP90 chaperone/DNA topoisomerase II/histidine kinase"/>
    <property type="match status" value="1"/>
</dbReference>
<dbReference type="PANTHER" id="PTHR43304:SF1">
    <property type="entry name" value="PAC DOMAIN-CONTAINING PROTEIN"/>
    <property type="match status" value="1"/>
</dbReference>
<evidence type="ECO:0000256" key="1">
    <source>
        <dbReference type="ARBA" id="ARBA00000085"/>
    </source>
</evidence>
<dbReference type="InterPro" id="IPR052162">
    <property type="entry name" value="Sensor_kinase/Photoreceptor"/>
</dbReference>
<dbReference type="CDD" id="cd00082">
    <property type="entry name" value="HisKA"/>
    <property type="match status" value="1"/>
</dbReference>
<feature type="domain" description="PAS" evidence="8">
    <location>
        <begin position="120"/>
        <end position="191"/>
    </location>
</feature>
<dbReference type="AlphaFoldDB" id="A0A238Z837"/>
<keyword evidence="11" id="KW-1185">Reference proteome</keyword>
<protein>
    <recommendedName>
        <fullName evidence="2">histidine kinase</fullName>
        <ecNumber evidence="2">2.7.13.3</ecNumber>
    </recommendedName>
</protein>
<dbReference type="RefSeq" id="WP_089333380.1">
    <property type="nucleotide sequence ID" value="NZ_FZNS01000007.1"/>
</dbReference>
<dbReference type="SMART" id="SM00388">
    <property type="entry name" value="HisKA"/>
    <property type="match status" value="1"/>
</dbReference>
<dbReference type="PANTHER" id="PTHR43304">
    <property type="entry name" value="PHYTOCHROME-LIKE PROTEIN CPH1"/>
    <property type="match status" value="1"/>
</dbReference>
<evidence type="ECO:0000256" key="3">
    <source>
        <dbReference type="ARBA" id="ARBA00022553"/>
    </source>
</evidence>
<dbReference type="SMART" id="SM00387">
    <property type="entry name" value="HATPase_c"/>
    <property type="match status" value="1"/>
</dbReference>
<evidence type="ECO:0000259" key="8">
    <source>
        <dbReference type="PROSITE" id="PS50112"/>
    </source>
</evidence>
<organism evidence="10 11">
    <name type="scientific">Hymenobacter mucosus</name>
    <dbReference type="NCBI Taxonomy" id="1411120"/>
    <lineage>
        <taxon>Bacteria</taxon>
        <taxon>Pseudomonadati</taxon>
        <taxon>Bacteroidota</taxon>
        <taxon>Cytophagia</taxon>
        <taxon>Cytophagales</taxon>
        <taxon>Hymenobacteraceae</taxon>
        <taxon>Hymenobacter</taxon>
    </lineage>
</organism>
<dbReference type="Gene3D" id="3.30.565.10">
    <property type="entry name" value="Histidine kinase-like ATPase, C-terminal domain"/>
    <property type="match status" value="1"/>
</dbReference>
<dbReference type="InterPro" id="IPR000700">
    <property type="entry name" value="PAS-assoc_C"/>
</dbReference>
<dbReference type="Proteomes" id="UP000198310">
    <property type="component" value="Unassembled WGS sequence"/>
</dbReference>
<keyword evidence="5" id="KW-0418">Kinase</keyword>
<keyword evidence="4" id="KW-0808">Transferase</keyword>
<dbReference type="Pfam" id="PF02518">
    <property type="entry name" value="HATPase_c"/>
    <property type="match status" value="1"/>
</dbReference>